<dbReference type="EC" id="1.3.8.8" evidence="5"/>
<dbReference type="EMBL" id="LN906597">
    <property type="protein sequence ID" value="CUT17412.1"/>
    <property type="molecule type" value="Genomic_DNA"/>
</dbReference>
<dbReference type="GO" id="GO:0005737">
    <property type="term" value="C:cytoplasm"/>
    <property type="evidence" value="ECO:0007669"/>
    <property type="project" value="TreeGrafter"/>
</dbReference>
<dbReference type="GO" id="GO:0050660">
    <property type="term" value="F:flavin adenine dinucleotide binding"/>
    <property type="evidence" value="ECO:0007669"/>
    <property type="project" value="InterPro"/>
</dbReference>
<dbReference type="InterPro" id="IPR009100">
    <property type="entry name" value="AcylCoA_DH/oxidase_NM_dom_sf"/>
</dbReference>
<keyword evidence="7" id="KW-0285">Flavoprotein</keyword>
<dbReference type="SUPFAM" id="SSF56645">
    <property type="entry name" value="Acyl-CoA dehydrogenase NM domain-like"/>
    <property type="match status" value="1"/>
</dbReference>
<keyword evidence="8" id="KW-0274">FAD</keyword>
<evidence type="ECO:0000313" key="16">
    <source>
        <dbReference type="EMBL" id="CUT17412.1"/>
    </source>
</evidence>
<dbReference type="FunFam" id="2.40.110.10:FF:000010">
    <property type="entry name" value="Acyl-CoA dehydrogenase"/>
    <property type="match status" value="1"/>
</dbReference>
<dbReference type="InterPro" id="IPR009075">
    <property type="entry name" value="AcylCo_DH/oxidase_C"/>
</dbReference>
<evidence type="ECO:0000313" key="17">
    <source>
        <dbReference type="Proteomes" id="UP000198651"/>
    </source>
</evidence>
<dbReference type="GO" id="GO:0033539">
    <property type="term" value="P:fatty acid beta-oxidation using acyl-CoA dehydrogenase"/>
    <property type="evidence" value="ECO:0007669"/>
    <property type="project" value="InterPro"/>
</dbReference>
<dbReference type="InterPro" id="IPR013786">
    <property type="entry name" value="AcylCoA_DH/ox_N"/>
</dbReference>
<gene>
    <name evidence="16" type="ORF">Ark11_0573</name>
</gene>
<keyword evidence="12" id="KW-0812">Transmembrane</keyword>
<dbReference type="STRING" id="1561003.Ark11_0573"/>
<keyword evidence="12" id="KW-0472">Membrane</keyword>
<feature type="domain" description="Acyl-CoA dehydrogenase/oxidase N-terminal" evidence="14">
    <location>
        <begin position="137"/>
        <end position="236"/>
    </location>
</feature>
<feature type="transmembrane region" description="Helical" evidence="12">
    <location>
        <begin position="37"/>
        <end position="63"/>
    </location>
</feature>
<evidence type="ECO:0000259" key="14">
    <source>
        <dbReference type="Pfam" id="PF02771"/>
    </source>
</evidence>
<keyword evidence="17" id="KW-1185">Reference proteome</keyword>
<keyword evidence="12" id="KW-1133">Transmembrane helix</keyword>
<comment type="catalytic activity">
    <reaction evidence="10">
        <text>a medium-chain 2,3-saturated fatty acyl-CoA + oxidized [electron-transfer flavoprotein] + H(+) = a medium-chain (2E)-enoyl-CoA + reduced [electron-transfer flavoprotein]</text>
        <dbReference type="Rhea" id="RHEA:14477"/>
        <dbReference type="Rhea" id="RHEA-COMP:10685"/>
        <dbReference type="Rhea" id="RHEA-COMP:10686"/>
        <dbReference type="ChEBI" id="CHEBI:15378"/>
        <dbReference type="ChEBI" id="CHEBI:57692"/>
        <dbReference type="ChEBI" id="CHEBI:58307"/>
        <dbReference type="ChEBI" id="CHEBI:83723"/>
        <dbReference type="ChEBI" id="CHEBI:83726"/>
        <dbReference type="EC" id="1.3.8.7"/>
    </reaction>
</comment>
<comment type="pathway">
    <text evidence="2">Lipid metabolism; fatty acid beta-oxidation.</text>
</comment>
<dbReference type="CDD" id="cd00567">
    <property type="entry name" value="ACAD"/>
    <property type="match status" value="1"/>
</dbReference>
<evidence type="ECO:0000256" key="1">
    <source>
        <dbReference type="ARBA" id="ARBA00001974"/>
    </source>
</evidence>
<dbReference type="NCBIfam" id="NF007000">
    <property type="entry name" value="PRK09463.1"/>
    <property type="match status" value="1"/>
</dbReference>
<dbReference type="SUPFAM" id="SSF47203">
    <property type="entry name" value="Acyl-CoA dehydrogenase C-terminal domain-like"/>
    <property type="match status" value="1"/>
</dbReference>
<evidence type="ECO:0000259" key="13">
    <source>
        <dbReference type="Pfam" id="PF00441"/>
    </source>
</evidence>
<protein>
    <recommendedName>
        <fullName evidence="6">Acyl-coenzyme A dehydrogenase</fullName>
        <ecNumber evidence="4">1.3.8.7</ecNumber>
        <ecNumber evidence="5">1.3.8.8</ecNumber>
    </recommendedName>
</protein>
<dbReference type="Proteomes" id="UP000198651">
    <property type="component" value="Chromosome I"/>
</dbReference>
<feature type="domain" description="Acyl-CoA dehydrogenase/oxidase C-terminal" evidence="13">
    <location>
        <begin position="364"/>
        <end position="505"/>
    </location>
</feature>
<evidence type="ECO:0000256" key="4">
    <source>
        <dbReference type="ARBA" id="ARBA00012033"/>
    </source>
</evidence>
<comment type="catalytic activity">
    <reaction evidence="11">
        <text>a long-chain 2,3-saturated fatty acyl-CoA + oxidized [electron-transfer flavoprotein] + H(+) = a long-chain (2E)-enoyl-CoA + reduced [electron-transfer flavoprotein]</text>
        <dbReference type="Rhea" id="RHEA:17721"/>
        <dbReference type="Rhea" id="RHEA-COMP:10685"/>
        <dbReference type="Rhea" id="RHEA-COMP:10686"/>
        <dbReference type="ChEBI" id="CHEBI:15378"/>
        <dbReference type="ChEBI" id="CHEBI:57692"/>
        <dbReference type="ChEBI" id="CHEBI:58307"/>
        <dbReference type="ChEBI" id="CHEBI:83721"/>
        <dbReference type="ChEBI" id="CHEBI:83727"/>
        <dbReference type="EC" id="1.3.8.8"/>
    </reaction>
</comment>
<dbReference type="InterPro" id="IPR050741">
    <property type="entry name" value="Acyl-CoA_dehydrogenase"/>
</dbReference>
<evidence type="ECO:0000256" key="2">
    <source>
        <dbReference type="ARBA" id="ARBA00005005"/>
    </source>
</evidence>
<dbReference type="PATRIC" id="fig|1561003.3.peg.582"/>
<dbReference type="GO" id="GO:0070991">
    <property type="term" value="F:medium-chain fatty acyl-CoA dehydrogenase activity"/>
    <property type="evidence" value="ECO:0007669"/>
    <property type="project" value="UniProtKB-EC"/>
</dbReference>
<dbReference type="InterPro" id="IPR037069">
    <property type="entry name" value="AcylCoA_DH/ox_N_sf"/>
</dbReference>
<dbReference type="InterPro" id="IPR046373">
    <property type="entry name" value="Acyl-CoA_Oxase/DH_mid-dom_sf"/>
</dbReference>
<dbReference type="Pfam" id="PF02771">
    <property type="entry name" value="Acyl-CoA_dh_N"/>
    <property type="match status" value="1"/>
</dbReference>
<evidence type="ECO:0000256" key="9">
    <source>
        <dbReference type="ARBA" id="ARBA00023002"/>
    </source>
</evidence>
<evidence type="ECO:0000256" key="5">
    <source>
        <dbReference type="ARBA" id="ARBA00012040"/>
    </source>
</evidence>
<feature type="domain" description="Acyl-CoA dehydrogenase C-terminal bacterial-type" evidence="15">
    <location>
        <begin position="518"/>
        <end position="800"/>
    </location>
</feature>
<dbReference type="EC" id="1.3.8.7" evidence="4"/>
<reference evidence="17" key="1">
    <citation type="submission" date="2015-11" db="EMBL/GenBank/DDBJ databases">
        <authorList>
            <person name="Seth-Smith H.M.B."/>
        </authorList>
    </citation>
    <scope>NUCLEOTIDE SEQUENCE [LARGE SCALE GENOMIC DNA]</scope>
    <source>
        <strain evidence="17">2013Ark11</strain>
    </source>
</reference>
<keyword evidence="9" id="KW-0560">Oxidoreductase</keyword>
<dbReference type="PANTHER" id="PTHR48083:SF33">
    <property type="entry name" value="ACYL-COENZYME A DEHYDROGENASE"/>
    <property type="match status" value="1"/>
</dbReference>
<dbReference type="NCBIfam" id="NF009586">
    <property type="entry name" value="PRK13026.1"/>
    <property type="match status" value="1"/>
</dbReference>
<evidence type="ECO:0000256" key="3">
    <source>
        <dbReference type="ARBA" id="ARBA00009347"/>
    </source>
</evidence>
<comment type="similarity">
    <text evidence="3">Belongs to the acyl-CoA dehydrogenase family.</text>
</comment>
<evidence type="ECO:0000256" key="8">
    <source>
        <dbReference type="ARBA" id="ARBA00022827"/>
    </source>
</evidence>
<dbReference type="AlphaFoldDB" id="A0A0S4M7P1"/>
<dbReference type="Gene3D" id="2.40.110.10">
    <property type="entry name" value="Butyryl-CoA Dehydrogenase, subunit A, domain 2"/>
    <property type="match status" value="1"/>
</dbReference>
<accession>A0A0S4M7P1</accession>
<dbReference type="InterPro" id="IPR015396">
    <property type="entry name" value="FadE_C"/>
</dbReference>
<evidence type="ECO:0000256" key="7">
    <source>
        <dbReference type="ARBA" id="ARBA00022630"/>
    </source>
</evidence>
<dbReference type="PANTHER" id="PTHR48083">
    <property type="entry name" value="MEDIUM-CHAIN SPECIFIC ACYL-COA DEHYDROGENASE, MITOCHONDRIAL-RELATED"/>
    <property type="match status" value="1"/>
</dbReference>
<dbReference type="RefSeq" id="WP_092490455.1">
    <property type="nucleotide sequence ID" value="NZ_LN906597.1"/>
</dbReference>
<comment type="cofactor">
    <cofactor evidence="1">
        <name>FAD</name>
        <dbReference type="ChEBI" id="CHEBI:57692"/>
    </cofactor>
</comment>
<dbReference type="Gene3D" id="1.10.540.10">
    <property type="entry name" value="Acyl-CoA dehydrogenase/oxidase, N-terminal domain"/>
    <property type="match status" value="1"/>
</dbReference>
<dbReference type="Pfam" id="PF09317">
    <property type="entry name" value="ACDH_C"/>
    <property type="match status" value="1"/>
</dbReference>
<dbReference type="InterPro" id="IPR036250">
    <property type="entry name" value="AcylCo_DH-like_C"/>
</dbReference>
<name>A0A0S4M7P1_9BURK</name>
<sequence>MALELLTVFFLLGFFLLSALFPGSSLAFLVFGSAVSYLAYLLNFTGTQLSFFVGSYFSIWFLLSFSPLRRSFITNRIFNIFKRVMPPISATEKDAIEAGTIWWDAQIFSGKPSLKLLSSFKEPTLTQEEKNFLDEDVEELCSLFTEWDTFKHRDLPAHVWSFIRERGFLGIAIPKEFGGKGFSPYAHGVILQKISSHCCAAVIHVMVPNSLGPAELLINYGTEEQRNKYLSRLAQGIEVPAFALTSPEAGSDASSIPDYGIVCRGEWEGEEIIGMRLTWNKRYITMGPICTLLGLAFKLYDPDHLIGDKEDIGITCAIIPSDLPGIEIGRRHYPVDAVFQNGPNSAKDLFIPLSFVIGGVDMVGQGWKMLMESLSEGRGVSLPNTALGSSKLGLFSTTAYAFVRRQFSSPICFFEGVQLPIARMTAFVYIMESMWRLNAIALNLGEKPSVISAICKYHITEMQRKVLSDAMDIQAGKAICSGPNNYIARAYSQTPVAMTVEGANILTRCLIIFGQGAIRCHPFVLREMLAVASTDKKAIKEFDKALFGHIAFIIRNTIVSFWHGITSSRLVCICGMNSPKKWRPYIRHFLRFSAAFAMVSDFSMLIVGGKLKRKEGLSARLGDILSYLFMISAVIKRYDFSNFRDEDEAVVAWSLNYLFVEMQRAFYEFFDNFPLKIFSKILKRLVFPWGPIFKSPTDELSIKLSNIVTSPSVIRDSYLENMFLSKDPLNPLARLNKAFRMADRANEISKKIRKIALDPWIDARQGARHALGKGLIKDEEYEFYLGYLDLYDDVIKVDDFSKDLEI</sequence>
<dbReference type="Pfam" id="PF00441">
    <property type="entry name" value="Acyl-CoA_dh_1"/>
    <property type="match status" value="1"/>
</dbReference>
<organism evidence="16 17">
    <name type="scientific">Candidatus Ichthyocystis hellenicum</name>
    <dbReference type="NCBI Taxonomy" id="1561003"/>
    <lineage>
        <taxon>Bacteria</taxon>
        <taxon>Pseudomonadati</taxon>
        <taxon>Pseudomonadota</taxon>
        <taxon>Betaproteobacteria</taxon>
        <taxon>Burkholderiales</taxon>
        <taxon>Candidatus Ichthyocystis</taxon>
    </lineage>
</organism>
<evidence type="ECO:0000256" key="11">
    <source>
        <dbReference type="ARBA" id="ARBA00049247"/>
    </source>
</evidence>
<evidence type="ECO:0000256" key="10">
    <source>
        <dbReference type="ARBA" id="ARBA00047882"/>
    </source>
</evidence>
<evidence type="ECO:0000256" key="6">
    <source>
        <dbReference type="ARBA" id="ARBA00020144"/>
    </source>
</evidence>
<dbReference type="OrthoDB" id="9802447at2"/>
<evidence type="ECO:0000259" key="15">
    <source>
        <dbReference type="Pfam" id="PF09317"/>
    </source>
</evidence>
<dbReference type="Gene3D" id="1.20.140.10">
    <property type="entry name" value="Butyryl-CoA Dehydrogenase, subunit A, domain 3"/>
    <property type="match status" value="1"/>
</dbReference>
<dbReference type="UniPathway" id="UPA00659"/>
<dbReference type="GO" id="GO:0004466">
    <property type="term" value="F:long-chain fatty acyl-CoA dehydrogenase activity"/>
    <property type="evidence" value="ECO:0007669"/>
    <property type="project" value="UniProtKB-EC"/>
</dbReference>
<proteinExistence type="inferred from homology"/>
<evidence type="ECO:0000256" key="12">
    <source>
        <dbReference type="SAM" id="Phobius"/>
    </source>
</evidence>